<keyword evidence="1 3" id="KW-0378">Hydrolase</keyword>
<protein>
    <recommendedName>
        <fullName evidence="1">Aminopyrimidine aminohydrolase</fullName>
        <ecNumber evidence="1">3.5.99.2</ecNumber>
    </recommendedName>
</protein>
<dbReference type="InterPro" id="IPR004305">
    <property type="entry name" value="Thiaminase-2/PQQC"/>
</dbReference>
<dbReference type="Proteomes" id="UP001629156">
    <property type="component" value="Unassembled WGS sequence"/>
</dbReference>
<dbReference type="EMBL" id="JBELPZ010000002">
    <property type="protein sequence ID" value="MFL9843445.1"/>
    <property type="molecule type" value="Genomic_DNA"/>
</dbReference>
<organism evidence="3 4">
    <name type="scientific">Flavobacterium rhizosphaerae</name>
    <dbReference type="NCBI Taxonomy" id="3163298"/>
    <lineage>
        <taxon>Bacteria</taxon>
        <taxon>Pseudomonadati</taxon>
        <taxon>Bacteroidota</taxon>
        <taxon>Flavobacteriia</taxon>
        <taxon>Flavobacteriales</taxon>
        <taxon>Flavobacteriaceae</taxon>
        <taxon>Flavobacterium</taxon>
    </lineage>
</organism>
<dbReference type="CDD" id="cd19365">
    <property type="entry name" value="TenA_C-like"/>
    <property type="match status" value="1"/>
</dbReference>
<dbReference type="Pfam" id="PF03070">
    <property type="entry name" value="TENA_THI-4"/>
    <property type="match status" value="1"/>
</dbReference>
<dbReference type="Gene3D" id="1.20.910.10">
    <property type="entry name" value="Heme oxygenase-like"/>
    <property type="match status" value="1"/>
</dbReference>
<feature type="domain" description="Thiaminase-2/PQQC" evidence="2">
    <location>
        <begin position="8"/>
        <end position="211"/>
    </location>
</feature>
<proteinExistence type="inferred from homology"/>
<dbReference type="EC" id="3.5.99.2" evidence="1"/>
<evidence type="ECO:0000256" key="1">
    <source>
        <dbReference type="RuleBase" id="RU363093"/>
    </source>
</evidence>
<dbReference type="RefSeq" id="WP_408083695.1">
    <property type="nucleotide sequence ID" value="NZ_JBELPZ010000002.1"/>
</dbReference>
<dbReference type="PANTHER" id="PTHR43198:SF2">
    <property type="entry name" value="SI:CH1073-67J19.1-RELATED"/>
    <property type="match status" value="1"/>
</dbReference>
<evidence type="ECO:0000313" key="4">
    <source>
        <dbReference type="Proteomes" id="UP001629156"/>
    </source>
</evidence>
<comment type="pathway">
    <text evidence="1">Cofactor biosynthesis; thiamine diphosphate biosynthesis.</text>
</comment>
<comment type="function">
    <text evidence="1">Catalyzes an amino-pyrimidine hydrolysis reaction at the C5' of the pyrimidine moiety of thiamine compounds, a reaction that is part of a thiamine salvage pathway.</text>
</comment>
<dbReference type="SUPFAM" id="SSF48613">
    <property type="entry name" value="Heme oxygenase-like"/>
    <property type="match status" value="1"/>
</dbReference>
<dbReference type="NCBIfam" id="TIGR04306">
    <property type="entry name" value="salvage_TenA"/>
    <property type="match status" value="1"/>
</dbReference>
<accession>A0ABW8YU16</accession>
<keyword evidence="1" id="KW-0784">Thiamine biosynthesis</keyword>
<dbReference type="GO" id="GO:0050334">
    <property type="term" value="F:thiaminase activity"/>
    <property type="evidence" value="ECO:0007669"/>
    <property type="project" value="UniProtKB-EC"/>
</dbReference>
<sequence length="215" mass="24507">MKWSEEAWQAAQPVYNTILDMPFIKELANGTLDAEKFKYYLQQDAHYLEHFARALAIIGAKLTDVDTMLQYIRFAEGAVVVERALHDSYFKEYKIGERAEVSPTCHHYIHYLQSTAYSADACVGLAAVLPCFWIYKAVGDHIVQIAETTGNPYQNWIATYAGEEFGILVEKAIAITNDAANNATVIQQQQMTEAFMYAARLEYAFWDSAYTLEKW</sequence>
<comment type="similarity">
    <text evidence="1">Belongs to the TenA family.</text>
</comment>
<dbReference type="InterPro" id="IPR027574">
    <property type="entry name" value="Thiaminase_II"/>
</dbReference>
<keyword evidence="4" id="KW-1185">Reference proteome</keyword>
<evidence type="ECO:0000259" key="2">
    <source>
        <dbReference type="Pfam" id="PF03070"/>
    </source>
</evidence>
<dbReference type="InterPro" id="IPR016084">
    <property type="entry name" value="Haem_Oase-like_multi-hlx"/>
</dbReference>
<name>A0ABW8YU16_9FLAO</name>
<dbReference type="PANTHER" id="PTHR43198">
    <property type="entry name" value="BIFUNCTIONAL TH2 PROTEIN"/>
    <property type="match status" value="1"/>
</dbReference>
<comment type="catalytic activity">
    <reaction evidence="1">
        <text>thiamine + H2O = 5-(2-hydroxyethyl)-4-methylthiazole + 4-amino-5-hydroxymethyl-2-methylpyrimidine + H(+)</text>
        <dbReference type="Rhea" id="RHEA:17509"/>
        <dbReference type="ChEBI" id="CHEBI:15377"/>
        <dbReference type="ChEBI" id="CHEBI:15378"/>
        <dbReference type="ChEBI" id="CHEBI:16892"/>
        <dbReference type="ChEBI" id="CHEBI:17957"/>
        <dbReference type="ChEBI" id="CHEBI:18385"/>
        <dbReference type="EC" id="3.5.99.2"/>
    </reaction>
</comment>
<evidence type="ECO:0000313" key="3">
    <source>
        <dbReference type="EMBL" id="MFL9843445.1"/>
    </source>
</evidence>
<comment type="caution">
    <text evidence="3">The sequence shown here is derived from an EMBL/GenBank/DDBJ whole genome shotgun (WGS) entry which is preliminary data.</text>
</comment>
<dbReference type="InterPro" id="IPR050967">
    <property type="entry name" value="Thiamine_Salvage_TenA"/>
</dbReference>
<gene>
    <name evidence="3" type="primary">tenA</name>
    <name evidence="3" type="ORF">ABS766_03325</name>
</gene>
<comment type="catalytic activity">
    <reaction evidence="1">
        <text>4-amino-5-aminomethyl-2-methylpyrimidine + H2O = 4-amino-5-hydroxymethyl-2-methylpyrimidine + NH4(+)</text>
        <dbReference type="Rhea" id="RHEA:31799"/>
        <dbReference type="ChEBI" id="CHEBI:15377"/>
        <dbReference type="ChEBI" id="CHEBI:16892"/>
        <dbReference type="ChEBI" id="CHEBI:28938"/>
        <dbReference type="ChEBI" id="CHEBI:63416"/>
        <dbReference type="EC" id="3.5.99.2"/>
    </reaction>
</comment>
<reference evidence="3 4" key="1">
    <citation type="submission" date="2024-06" db="EMBL/GenBank/DDBJ databases">
        <authorList>
            <person name="Kaempfer P."/>
            <person name="Viver T."/>
        </authorList>
    </citation>
    <scope>NUCLEOTIDE SEQUENCE [LARGE SCALE GENOMIC DNA]</scope>
    <source>
        <strain evidence="3 4">ST-119</strain>
    </source>
</reference>